<name>A0AA36MXK3_9DINO</name>
<dbReference type="AlphaFoldDB" id="A0AA36MXK3"/>
<dbReference type="Proteomes" id="UP001178507">
    <property type="component" value="Unassembled WGS sequence"/>
</dbReference>
<comment type="caution">
    <text evidence="2">The sequence shown here is derived from an EMBL/GenBank/DDBJ whole genome shotgun (WGS) entry which is preliminary data.</text>
</comment>
<feature type="compositionally biased region" description="Acidic residues" evidence="1">
    <location>
        <begin position="18"/>
        <end position="43"/>
    </location>
</feature>
<keyword evidence="3" id="KW-1185">Reference proteome</keyword>
<feature type="region of interest" description="Disordered" evidence="1">
    <location>
        <begin position="1"/>
        <end position="43"/>
    </location>
</feature>
<dbReference type="EMBL" id="CAUJNA010002024">
    <property type="protein sequence ID" value="CAJ1390214.1"/>
    <property type="molecule type" value="Genomic_DNA"/>
</dbReference>
<proteinExistence type="predicted"/>
<accession>A0AA36MXK3</accession>
<sequence length="249" mass="28321">MSPKKTTDGGYVQKEQEEQPEVPEEEAEQSEEEEAEQANEEVDALAQLMMAQDLLGTVSLSSDANLTEIHNALLDKINEMEDIKKAVEVEQGIRQKAQKEATRKVEVAKAKAIKDKENKDKRSGREWFKIVTPSGRVLTLFLDKSKTLGRLRKKAVRACKEFDMGSGKKKKKWNSICLVLPSGKNLTAKSGRPFLYNQNELLNQRVLFIMWEENFNTGNYPQPLNLQVSMDHEEVDENTDDETDSDDDE</sequence>
<evidence type="ECO:0000313" key="3">
    <source>
        <dbReference type="Proteomes" id="UP001178507"/>
    </source>
</evidence>
<reference evidence="2" key="1">
    <citation type="submission" date="2023-08" db="EMBL/GenBank/DDBJ databases">
        <authorList>
            <person name="Chen Y."/>
            <person name="Shah S."/>
            <person name="Dougan E. K."/>
            <person name="Thang M."/>
            <person name="Chan C."/>
        </authorList>
    </citation>
    <scope>NUCLEOTIDE SEQUENCE</scope>
</reference>
<organism evidence="2 3">
    <name type="scientific">Effrenium voratum</name>
    <dbReference type="NCBI Taxonomy" id="2562239"/>
    <lineage>
        <taxon>Eukaryota</taxon>
        <taxon>Sar</taxon>
        <taxon>Alveolata</taxon>
        <taxon>Dinophyceae</taxon>
        <taxon>Suessiales</taxon>
        <taxon>Symbiodiniaceae</taxon>
        <taxon>Effrenium</taxon>
    </lineage>
</organism>
<evidence type="ECO:0000313" key="2">
    <source>
        <dbReference type="EMBL" id="CAJ1390214.1"/>
    </source>
</evidence>
<gene>
    <name evidence="2" type="ORF">EVOR1521_LOCUS15695</name>
</gene>
<protein>
    <submittedName>
        <fullName evidence="2">Uncharacterized protein</fullName>
    </submittedName>
</protein>
<evidence type="ECO:0000256" key="1">
    <source>
        <dbReference type="SAM" id="MobiDB-lite"/>
    </source>
</evidence>